<evidence type="ECO:0000313" key="2">
    <source>
        <dbReference type="Proteomes" id="UP000003280"/>
    </source>
</evidence>
<dbReference type="Proteomes" id="UP000003280">
    <property type="component" value="Unassembled WGS sequence"/>
</dbReference>
<dbReference type="AlphaFoldDB" id="E0NJL7"/>
<accession>E0NJL7</accession>
<dbReference type="EMBL" id="AEEH01000018">
    <property type="protein sequence ID" value="EFM26037.1"/>
    <property type="molecule type" value="Genomic_DNA"/>
</dbReference>
<name>E0NJL7_9FIRM</name>
<gene>
    <name evidence="1" type="ORF">HMPREF9225_0356</name>
</gene>
<reference evidence="1 2" key="1">
    <citation type="submission" date="2010-07" db="EMBL/GenBank/DDBJ databases">
        <authorList>
            <person name="Muzny D."/>
            <person name="Qin X."/>
            <person name="Deng J."/>
            <person name="Jiang H."/>
            <person name="Liu Y."/>
            <person name="Qu J."/>
            <person name="Song X.-Z."/>
            <person name="Zhang L."/>
            <person name="Thornton R."/>
            <person name="Coyle M."/>
            <person name="Francisco L."/>
            <person name="Jackson L."/>
            <person name="Javaid M."/>
            <person name="Korchina V."/>
            <person name="Kovar C."/>
            <person name="Mata R."/>
            <person name="Mathew T."/>
            <person name="Ngo R."/>
            <person name="Nguyen L."/>
            <person name="Nguyen N."/>
            <person name="Okwuonu G."/>
            <person name="Ongeri F."/>
            <person name="Pham C."/>
            <person name="Simmons D."/>
            <person name="Wilczek-Boney K."/>
            <person name="Hale W."/>
            <person name="Jakkamsetti A."/>
            <person name="Pham P."/>
            <person name="Ruth R."/>
            <person name="San Lucas F."/>
            <person name="Warren J."/>
            <person name="Zhang J."/>
            <person name="Zhao Z."/>
            <person name="Zhou C."/>
            <person name="Zhu D."/>
            <person name="Lee S."/>
            <person name="Bess C."/>
            <person name="Blankenburg K."/>
            <person name="Forbes L."/>
            <person name="Fu Q."/>
            <person name="Gubbala S."/>
            <person name="Hirani K."/>
            <person name="Jayaseelan J.C."/>
            <person name="Lara F."/>
            <person name="Munidasa M."/>
            <person name="Palculict T."/>
            <person name="Patil S."/>
            <person name="Pu L.-L."/>
            <person name="Saada N."/>
            <person name="Tang L."/>
            <person name="Weissenberger G."/>
            <person name="Zhu Y."/>
            <person name="Hemphill L."/>
            <person name="Shang Y."/>
            <person name="Youmans B."/>
            <person name="Ayvaz T."/>
            <person name="Ross M."/>
            <person name="Santibanez J."/>
            <person name="Aqrawi P."/>
            <person name="Gross S."/>
            <person name="Joshi V."/>
            <person name="Fowler G."/>
            <person name="Nazareth L."/>
            <person name="Reid J."/>
            <person name="Worley K."/>
            <person name="Petrosino J."/>
            <person name="Highlander S."/>
            <person name="Gibbs R."/>
        </authorList>
    </citation>
    <scope>NUCLEOTIDE SEQUENCE [LARGE SCALE GENOMIC DNA]</scope>
    <source>
        <strain evidence="1 2">ATCC BAA-1640</strain>
    </source>
</reference>
<comment type="caution">
    <text evidence="1">The sequence shown here is derived from an EMBL/GenBank/DDBJ whole genome shotgun (WGS) entry which is preliminary data.</text>
</comment>
<protein>
    <submittedName>
        <fullName evidence="1">Uncharacterized protein</fullName>
    </submittedName>
</protein>
<keyword evidence="2" id="KW-1185">Reference proteome</keyword>
<dbReference type="HOGENOM" id="CLU_3314309_0_0_9"/>
<proteinExistence type="predicted"/>
<organism evidence="1 2">
    <name type="scientific">Peptoniphilus duerdenii ATCC BAA-1640</name>
    <dbReference type="NCBI Taxonomy" id="862517"/>
    <lineage>
        <taxon>Bacteria</taxon>
        <taxon>Bacillati</taxon>
        <taxon>Bacillota</taxon>
        <taxon>Tissierellia</taxon>
        <taxon>Tissierellales</taxon>
        <taxon>Peptoniphilaceae</taxon>
        <taxon>Peptoniphilus</taxon>
    </lineage>
</organism>
<sequence length="39" mass="4501">MLYIEHLNLKKLFRGSNFLPLTWILKSIQSGEAVGKQNI</sequence>
<evidence type="ECO:0000313" key="1">
    <source>
        <dbReference type="EMBL" id="EFM26037.1"/>
    </source>
</evidence>